<name>A0A4R6N2X6_9BURK</name>
<dbReference type="NCBIfam" id="TIGR00589">
    <property type="entry name" value="ogt"/>
    <property type="match status" value="1"/>
</dbReference>
<keyword evidence="7" id="KW-0234">DNA repair</keyword>
<keyword evidence="4 11" id="KW-0489">Methyltransferase</keyword>
<protein>
    <recommendedName>
        <fullName evidence="3">methylated-DNA--[protein]-cysteine S-methyltransferase</fullName>
        <ecNumber evidence="3">2.1.1.63</ecNumber>
    </recommendedName>
</protein>
<dbReference type="SUPFAM" id="SSF53155">
    <property type="entry name" value="Methylated DNA-protein cysteine methyltransferase domain"/>
    <property type="match status" value="1"/>
</dbReference>
<evidence type="ECO:0000259" key="10">
    <source>
        <dbReference type="Pfam" id="PF02870"/>
    </source>
</evidence>
<feature type="domain" description="Methylated-DNA-[protein]-cysteine S-methyltransferase DNA binding" evidence="9">
    <location>
        <begin position="82"/>
        <end position="161"/>
    </location>
</feature>
<dbReference type="EMBL" id="SNXE01000004">
    <property type="protein sequence ID" value="TDP09503.1"/>
    <property type="molecule type" value="Genomic_DNA"/>
</dbReference>
<dbReference type="PANTHER" id="PTHR10815:SF5">
    <property type="entry name" value="METHYLATED-DNA--PROTEIN-CYSTEINE METHYLTRANSFERASE"/>
    <property type="match status" value="1"/>
</dbReference>
<evidence type="ECO:0000256" key="6">
    <source>
        <dbReference type="ARBA" id="ARBA00022763"/>
    </source>
</evidence>
<dbReference type="FunFam" id="1.10.10.10:FF:000214">
    <property type="entry name" value="Methylated-DNA--protein-cysteine methyltransferase"/>
    <property type="match status" value="1"/>
</dbReference>
<evidence type="ECO:0000313" key="12">
    <source>
        <dbReference type="Proteomes" id="UP000295357"/>
    </source>
</evidence>
<evidence type="ECO:0000256" key="7">
    <source>
        <dbReference type="ARBA" id="ARBA00023204"/>
    </source>
</evidence>
<comment type="similarity">
    <text evidence="2">Belongs to the MGMT family.</text>
</comment>
<dbReference type="EC" id="2.1.1.63" evidence="3"/>
<accession>A0A4R6N2X6</accession>
<dbReference type="CDD" id="cd06445">
    <property type="entry name" value="ATase"/>
    <property type="match status" value="1"/>
</dbReference>
<evidence type="ECO:0000256" key="5">
    <source>
        <dbReference type="ARBA" id="ARBA00022679"/>
    </source>
</evidence>
<evidence type="ECO:0000256" key="1">
    <source>
        <dbReference type="ARBA" id="ARBA00001286"/>
    </source>
</evidence>
<gene>
    <name evidence="11" type="ORF">DFR39_10464</name>
</gene>
<dbReference type="GO" id="GO:0006281">
    <property type="term" value="P:DNA repair"/>
    <property type="evidence" value="ECO:0007669"/>
    <property type="project" value="UniProtKB-KW"/>
</dbReference>
<dbReference type="Pfam" id="PF02870">
    <property type="entry name" value="Methyltransf_1N"/>
    <property type="match status" value="1"/>
</dbReference>
<dbReference type="Gene3D" id="1.10.10.10">
    <property type="entry name" value="Winged helix-like DNA-binding domain superfamily/Winged helix DNA-binding domain"/>
    <property type="match status" value="1"/>
</dbReference>
<reference evidence="11 12" key="1">
    <citation type="submission" date="2019-03" db="EMBL/GenBank/DDBJ databases">
        <title>Genomic Encyclopedia of Type Strains, Phase IV (KMG-IV): sequencing the most valuable type-strain genomes for metagenomic binning, comparative biology and taxonomic classification.</title>
        <authorList>
            <person name="Goeker M."/>
        </authorList>
    </citation>
    <scope>NUCLEOTIDE SEQUENCE [LARGE SCALE GENOMIC DNA]</scope>
    <source>
        <strain evidence="11 12">DSM 25082</strain>
    </source>
</reference>
<evidence type="ECO:0000259" key="9">
    <source>
        <dbReference type="Pfam" id="PF01035"/>
    </source>
</evidence>
<dbReference type="RefSeq" id="WP_211343846.1">
    <property type="nucleotide sequence ID" value="NZ_JAUFPJ010000004.1"/>
</dbReference>
<dbReference type="SUPFAM" id="SSF46767">
    <property type="entry name" value="Methylated DNA-protein cysteine methyltransferase, C-terminal domain"/>
    <property type="match status" value="1"/>
</dbReference>
<sequence>MNPELQQFRLDTPLGPLSALVGESGLRGLWFDAQRHHPGTLAARPQPDHPWRSTLQARLDAYFAGQGLALDGIPLDPQGTVFQRTVWMSLLEIPPGHSRRYGELARQLGRPQAARALGAAVGRNPISILIPCHRVLGSRGRLTGYAGGLARKQALLRLEGAHFQAERRVA</sequence>
<dbReference type="PROSITE" id="PS00374">
    <property type="entry name" value="MGMT"/>
    <property type="match status" value="1"/>
</dbReference>
<dbReference type="InterPro" id="IPR036631">
    <property type="entry name" value="MGMT_N_sf"/>
</dbReference>
<dbReference type="InterPro" id="IPR001497">
    <property type="entry name" value="MethylDNA_cys_MeTrfase_AS"/>
</dbReference>
<dbReference type="GO" id="GO:0032259">
    <property type="term" value="P:methylation"/>
    <property type="evidence" value="ECO:0007669"/>
    <property type="project" value="UniProtKB-KW"/>
</dbReference>
<dbReference type="PANTHER" id="PTHR10815">
    <property type="entry name" value="METHYLATED-DNA--PROTEIN-CYSTEINE METHYLTRANSFERASE"/>
    <property type="match status" value="1"/>
</dbReference>
<dbReference type="AlphaFoldDB" id="A0A4R6N2X6"/>
<proteinExistence type="inferred from homology"/>
<organism evidence="11 12">
    <name type="scientific">Roseateles asaccharophilus</name>
    <dbReference type="NCBI Taxonomy" id="582607"/>
    <lineage>
        <taxon>Bacteria</taxon>
        <taxon>Pseudomonadati</taxon>
        <taxon>Pseudomonadota</taxon>
        <taxon>Betaproteobacteria</taxon>
        <taxon>Burkholderiales</taxon>
        <taxon>Sphaerotilaceae</taxon>
        <taxon>Roseateles</taxon>
    </lineage>
</organism>
<dbReference type="Gene3D" id="3.30.160.70">
    <property type="entry name" value="Methylated DNA-protein cysteine methyltransferase domain"/>
    <property type="match status" value="1"/>
</dbReference>
<comment type="catalytic activity">
    <reaction evidence="8">
        <text>a 6-O-methyl-2'-deoxyguanosine in DNA + L-cysteinyl-[protein] = S-methyl-L-cysteinyl-[protein] + a 2'-deoxyguanosine in DNA</text>
        <dbReference type="Rhea" id="RHEA:24000"/>
        <dbReference type="Rhea" id="RHEA-COMP:10131"/>
        <dbReference type="Rhea" id="RHEA-COMP:10132"/>
        <dbReference type="Rhea" id="RHEA-COMP:11367"/>
        <dbReference type="Rhea" id="RHEA-COMP:11368"/>
        <dbReference type="ChEBI" id="CHEBI:29950"/>
        <dbReference type="ChEBI" id="CHEBI:82612"/>
        <dbReference type="ChEBI" id="CHEBI:85445"/>
        <dbReference type="ChEBI" id="CHEBI:85448"/>
        <dbReference type="EC" id="2.1.1.63"/>
    </reaction>
</comment>
<dbReference type="InterPro" id="IPR008332">
    <property type="entry name" value="MethylG_MeTrfase_N"/>
</dbReference>
<evidence type="ECO:0000313" key="11">
    <source>
        <dbReference type="EMBL" id="TDP09503.1"/>
    </source>
</evidence>
<comment type="catalytic activity">
    <reaction evidence="1">
        <text>a 4-O-methyl-thymidine in DNA + L-cysteinyl-[protein] = a thymidine in DNA + S-methyl-L-cysteinyl-[protein]</text>
        <dbReference type="Rhea" id="RHEA:53428"/>
        <dbReference type="Rhea" id="RHEA-COMP:10131"/>
        <dbReference type="Rhea" id="RHEA-COMP:10132"/>
        <dbReference type="Rhea" id="RHEA-COMP:13555"/>
        <dbReference type="Rhea" id="RHEA-COMP:13556"/>
        <dbReference type="ChEBI" id="CHEBI:29950"/>
        <dbReference type="ChEBI" id="CHEBI:82612"/>
        <dbReference type="ChEBI" id="CHEBI:137386"/>
        <dbReference type="ChEBI" id="CHEBI:137387"/>
        <dbReference type="EC" id="2.1.1.63"/>
    </reaction>
</comment>
<comment type="caution">
    <text evidence="11">The sequence shown here is derived from an EMBL/GenBank/DDBJ whole genome shotgun (WGS) entry which is preliminary data.</text>
</comment>
<evidence type="ECO:0000256" key="3">
    <source>
        <dbReference type="ARBA" id="ARBA00011918"/>
    </source>
</evidence>
<dbReference type="InterPro" id="IPR014048">
    <property type="entry name" value="MethylDNA_cys_MeTrfase_DNA-bd"/>
</dbReference>
<dbReference type="Pfam" id="PF01035">
    <property type="entry name" value="DNA_binding_1"/>
    <property type="match status" value="1"/>
</dbReference>
<evidence type="ECO:0000256" key="2">
    <source>
        <dbReference type="ARBA" id="ARBA00008711"/>
    </source>
</evidence>
<dbReference type="GO" id="GO:0003908">
    <property type="term" value="F:methylated-DNA-[protein]-cysteine S-methyltransferase activity"/>
    <property type="evidence" value="ECO:0007669"/>
    <property type="project" value="UniProtKB-EC"/>
</dbReference>
<evidence type="ECO:0000256" key="4">
    <source>
        <dbReference type="ARBA" id="ARBA00022603"/>
    </source>
</evidence>
<feature type="domain" description="Methylguanine DNA methyltransferase ribonuclease-like" evidence="10">
    <location>
        <begin position="11"/>
        <end position="77"/>
    </location>
</feature>
<dbReference type="Proteomes" id="UP000295357">
    <property type="component" value="Unassembled WGS sequence"/>
</dbReference>
<keyword evidence="5 11" id="KW-0808">Transferase</keyword>
<evidence type="ECO:0000256" key="8">
    <source>
        <dbReference type="ARBA" id="ARBA00049348"/>
    </source>
</evidence>
<dbReference type="InterPro" id="IPR036388">
    <property type="entry name" value="WH-like_DNA-bd_sf"/>
</dbReference>
<keyword evidence="12" id="KW-1185">Reference proteome</keyword>
<keyword evidence="6" id="KW-0227">DNA damage</keyword>
<dbReference type="InterPro" id="IPR036217">
    <property type="entry name" value="MethylDNA_cys_MeTrfase_DNAb"/>
</dbReference>